<name>A0ABR3ENH5_9AGAR</name>
<sequence>MAISTDDLEFRGDVGEKLSSKDFLKKAEMRLMVMGATQAEYVEKMDLFLPHGSRAEKWWEELSEEAKGGGWV</sequence>
<dbReference type="EMBL" id="JBAHYK010002779">
    <property type="protein sequence ID" value="KAL0564447.1"/>
    <property type="molecule type" value="Genomic_DNA"/>
</dbReference>
<protein>
    <submittedName>
        <fullName evidence="1">Uncharacterized protein</fullName>
    </submittedName>
</protein>
<accession>A0ABR3ENH5</accession>
<evidence type="ECO:0000313" key="2">
    <source>
        <dbReference type="Proteomes" id="UP001465976"/>
    </source>
</evidence>
<keyword evidence="2" id="KW-1185">Reference proteome</keyword>
<comment type="caution">
    <text evidence="1">The sequence shown here is derived from an EMBL/GenBank/DDBJ whole genome shotgun (WGS) entry which is preliminary data.</text>
</comment>
<feature type="non-terminal residue" evidence="1">
    <location>
        <position position="72"/>
    </location>
</feature>
<gene>
    <name evidence="1" type="ORF">V5O48_017600</name>
</gene>
<organism evidence="1 2">
    <name type="scientific">Marasmius crinis-equi</name>
    <dbReference type="NCBI Taxonomy" id="585013"/>
    <lineage>
        <taxon>Eukaryota</taxon>
        <taxon>Fungi</taxon>
        <taxon>Dikarya</taxon>
        <taxon>Basidiomycota</taxon>
        <taxon>Agaricomycotina</taxon>
        <taxon>Agaricomycetes</taxon>
        <taxon>Agaricomycetidae</taxon>
        <taxon>Agaricales</taxon>
        <taxon>Marasmiineae</taxon>
        <taxon>Marasmiaceae</taxon>
        <taxon>Marasmius</taxon>
    </lineage>
</organism>
<dbReference type="Proteomes" id="UP001465976">
    <property type="component" value="Unassembled WGS sequence"/>
</dbReference>
<evidence type="ECO:0000313" key="1">
    <source>
        <dbReference type="EMBL" id="KAL0564447.1"/>
    </source>
</evidence>
<reference evidence="1 2" key="1">
    <citation type="submission" date="2024-02" db="EMBL/GenBank/DDBJ databases">
        <title>A draft genome for the cacao thread blight pathogen Marasmius crinis-equi.</title>
        <authorList>
            <person name="Cohen S.P."/>
            <person name="Baruah I.K."/>
            <person name="Amoako-Attah I."/>
            <person name="Bukari Y."/>
            <person name="Meinhardt L.W."/>
            <person name="Bailey B.A."/>
        </authorList>
    </citation>
    <scope>NUCLEOTIDE SEQUENCE [LARGE SCALE GENOMIC DNA]</scope>
    <source>
        <strain evidence="1 2">GH-76</strain>
    </source>
</reference>
<proteinExistence type="predicted"/>